<proteinExistence type="predicted"/>
<gene>
    <name evidence="1" type="ORF">D917_06467</name>
</gene>
<dbReference type="AlphaFoldDB" id="A0A1Y3EW86"/>
<comment type="caution">
    <text evidence="1">The sequence shown here is derived from an EMBL/GenBank/DDBJ whole genome shotgun (WGS) entry which is preliminary data.</text>
</comment>
<protein>
    <submittedName>
        <fullName evidence="1">Uncharacterized protein</fullName>
    </submittedName>
</protein>
<reference evidence="1 2" key="1">
    <citation type="submission" date="2015-04" db="EMBL/GenBank/DDBJ databases">
        <title>Draft genome of the roundworm Trichinella nativa.</title>
        <authorList>
            <person name="Mitreva M."/>
        </authorList>
    </citation>
    <scope>NUCLEOTIDE SEQUENCE [LARGE SCALE GENOMIC DNA]</scope>
    <source>
        <strain evidence="1 2">ISS45</strain>
    </source>
</reference>
<dbReference type="Proteomes" id="UP000243006">
    <property type="component" value="Unassembled WGS sequence"/>
</dbReference>
<organism evidence="1 2">
    <name type="scientific">Trichinella nativa</name>
    <dbReference type="NCBI Taxonomy" id="6335"/>
    <lineage>
        <taxon>Eukaryota</taxon>
        <taxon>Metazoa</taxon>
        <taxon>Ecdysozoa</taxon>
        <taxon>Nematoda</taxon>
        <taxon>Enoplea</taxon>
        <taxon>Dorylaimia</taxon>
        <taxon>Trichinellida</taxon>
        <taxon>Trichinellidae</taxon>
        <taxon>Trichinella</taxon>
    </lineage>
</organism>
<sequence length="49" mass="5618">MVCGVFHRRPPSSILLSYGVVVLNARLFKLLNNWWTSSKNRKRADTLGD</sequence>
<evidence type="ECO:0000313" key="2">
    <source>
        <dbReference type="Proteomes" id="UP000243006"/>
    </source>
</evidence>
<accession>A0A1Y3EW86</accession>
<name>A0A1Y3EW86_9BILA</name>
<evidence type="ECO:0000313" key="1">
    <source>
        <dbReference type="EMBL" id="OUC48047.1"/>
    </source>
</evidence>
<dbReference type="EMBL" id="LVZM01003277">
    <property type="protein sequence ID" value="OUC48047.1"/>
    <property type="molecule type" value="Genomic_DNA"/>
</dbReference>